<accession>A0A8H5C552</accession>
<keyword evidence="2" id="KW-1185">Reference proteome</keyword>
<comment type="caution">
    <text evidence="1">The sequence shown here is derived from an EMBL/GenBank/DDBJ whole genome shotgun (WGS) entry which is preliminary data.</text>
</comment>
<sequence length="244" mass="27395">MLGVRKTAPFFKFDLAPPTMSNVTTSPSAGATRAPIISSKGRVCRNRWDAALDDLPFDVDPVKYAPSDESLNDMFRSWGIEESDLAAVRATYDRNMDELSPADGAIHIIGLKPTPGENVHIIPIPDDRLSLRFFEGGMGDMRVFVFDFVDVREKRAVNSPAGYEIESFFNQYHHTGMHFGPIRPWEEGFGIARPDIVDGCERFAVAARTPCVLRRPGKVDFRFVAPEFPYRPDDRYAAAHAARW</sequence>
<reference evidence="1 2" key="1">
    <citation type="journal article" date="2020" name="ISME J.">
        <title>Uncovering the hidden diversity of litter-decomposition mechanisms in mushroom-forming fungi.</title>
        <authorList>
            <person name="Floudas D."/>
            <person name="Bentzer J."/>
            <person name="Ahren D."/>
            <person name="Johansson T."/>
            <person name="Persson P."/>
            <person name="Tunlid A."/>
        </authorList>
    </citation>
    <scope>NUCLEOTIDE SEQUENCE [LARGE SCALE GENOMIC DNA]</scope>
    <source>
        <strain evidence="1 2">CBS 175.51</strain>
    </source>
</reference>
<name>A0A8H5C552_9AGAR</name>
<gene>
    <name evidence="1" type="ORF">D9611_009937</name>
</gene>
<dbReference type="AlphaFoldDB" id="A0A8H5C552"/>
<proteinExistence type="predicted"/>
<organism evidence="1 2">
    <name type="scientific">Ephemerocybe angulata</name>
    <dbReference type="NCBI Taxonomy" id="980116"/>
    <lineage>
        <taxon>Eukaryota</taxon>
        <taxon>Fungi</taxon>
        <taxon>Dikarya</taxon>
        <taxon>Basidiomycota</taxon>
        <taxon>Agaricomycotina</taxon>
        <taxon>Agaricomycetes</taxon>
        <taxon>Agaricomycetidae</taxon>
        <taxon>Agaricales</taxon>
        <taxon>Agaricineae</taxon>
        <taxon>Psathyrellaceae</taxon>
        <taxon>Ephemerocybe</taxon>
    </lineage>
</organism>
<dbReference type="OrthoDB" id="2800028at2759"/>
<evidence type="ECO:0000313" key="2">
    <source>
        <dbReference type="Proteomes" id="UP000541558"/>
    </source>
</evidence>
<protein>
    <submittedName>
        <fullName evidence="1">Uncharacterized protein</fullName>
    </submittedName>
</protein>
<dbReference type="Proteomes" id="UP000541558">
    <property type="component" value="Unassembled WGS sequence"/>
</dbReference>
<dbReference type="EMBL" id="JAACJK010000065">
    <property type="protein sequence ID" value="KAF5334914.1"/>
    <property type="molecule type" value="Genomic_DNA"/>
</dbReference>
<evidence type="ECO:0000313" key="1">
    <source>
        <dbReference type="EMBL" id="KAF5334914.1"/>
    </source>
</evidence>